<proteinExistence type="predicted"/>
<name>A0A928KW68_9FIRM</name>
<dbReference type="AlphaFoldDB" id="A0A928KW68"/>
<dbReference type="Pfam" id="PF09989">
    <property type="entry name" value="DUF2229"/>
    <property type="match status" value="1"/>
</dbReference>
<gene>
    <name evidence="2" type="ORF">E7512_10570</name>
</gene>
<evidence type="ECO:0000313" key="3">
    <source>
        <dbReference type="Proteomes" id="UP000754750"/>
    </source>
</evidence>
<evidence type="ECO:0000259" key="1">
    <source>
        <dbReference type="Pfam" id="PF09989"/>
    </source>
</evidence>
<feature type="domain" description="DUF2229" evidence="1">
    <location>
        <begin position="36"/>
        <end position="236"/>
    </location>
</feature>
<dbReference type="EMBL" id="SVNY01000005">
    <property type="protein sequence ID" value="MBE6833996.1"/>
    <property type="molecule type" value="Genomic_DNA"/>
</dbReference>
<dbReference type="Gene3D" id="3.40.50.11900">
    <property type="match status" value="1"/>
</dbReference>
<reference evidence="2" key="1">
    <citation type="submission" date="2019-04" db="EMBL/GenBank/DDBJ databases">
        <title>Evolution of Biomass-Degrading Anaerobic Consortia Revealed by Metagenomics.</title>
        <authorList>
            <person name="Peng X."/>
        </authorList>
    </citation>
    <scope>NUCLEOTIDE SEQUENCE</scope>
    <source>
        <strain evidence="2">SIG551</strain>
    </source>
</reference>
<dbReference type="PANTHER" id="PTHR32329:SF2">
    <property type="entry name" value="BIFUNCTIONAL PROTEIN [INCLUDES 2-HYDROXYACYL-COA DEHYDRATASE (N-TER) AND ITS ACTIVATOR DOMAIN (C_TERM)"/>
    <property type="match status" value="1"/>
</dbReference>
<evidence type="ECO:0000313" key="2">
    <source>
        <dbReference type="EMBL" id="MBE6833996.1"/>
    </source>
</evidence>
<dbReference type="InterPro" id="IPR018709">
    <property type="entry name" value="CoA_activase_DUF2229"/>
</dbReference>
<sequence length="336" mass="38453">MLFVETALDVGLWKSVARMNTCREKIHNSIWVITLKIGIPKAFLYYRYGCLWETFFQELGCEVVVSSETCRTILEDGIRHSEAENCLPMKLYLGHVESLLGQCDAVLVPRFEGNRGSEEFCVRFLGLYDIVRHTFPWAKLITYNLKGSARAELFAFCAMGRQLGKSADQCFRAYQRARQRQQNQDLARMERQQRVSEGDGLKILIAAQPYISHDSFIGGPVCRMIREQNGTVLFSDYCNRSVCSRKSKAISTELYWTMNKEMIGAIELYKNRVDGVILLTAFPCGTDSLVNELVIRRVHEVPVIQLLMDEQQSDAGLQTRIESFLDILGERKRVYG</sequence>
<accession>A0A928KW68</accession>
<comment type="caution">
    <text evidence="2">The sequence shown here is derived from an EMBL/GenBank/DDBJ whole genome shotgun (WGS) entry which is preliminary data.</text>
</comment>
<dbReference type="InterPro" id="IPR051805">
    <property type="entry name" value="Dehydratase_Activator_Redct"/>
</dbReference>
<dbReference type="Proteomes" id="UP000754750">
    <property type="component" value="Unassembled WGS sequence"/>
</dbReference>
<organism evidence="2 3">
    <name type="scientific">Faecalispora sporosphaeroides</name>
    <dbReference type="NCBI Taxonomy" id="1549"/>
    <lineage>
        <taxon>Bacteria</taxon>
        <taxon>Bacillati</taxon>
        <taxon>Bacillota</taxon>
        <taxon>Clostridia</taxon>
        <taxon>Eubacteriales</taxon>
        <taxon>Oscillospiraceae</taxon>
        <taxon>Faecalispora</taxon>
    </lineage>
</organism>
<dbReference type="PANTHER" id="PTHR32329">
    <property type="entry name" value="BIFUNCTIONAL PROTEIN [INCLUDES 2-HYDROXYACYL-COA DEHYDRATASE (N-TER) AND ITS ACTIVATOR DOMAIN (C_TERM)-RELATED"/>
    <property type="match status" value="1"/>
</dbReference>
<protein>
    <recommendedName>
        <fullName evidence="1">DUF2229 domain-containing protein</fullName>
    </recommendedName>
</protein>